<evidence type="ECO:0000313" key="4">
    <source>
        <dbReference type="Proteomes" id="UP000012960"/>
    </source>
</evidence>
<dbReference type="EMBL" id="HG996475">
    <property type="protein sequence ID" value="CAG1863732.1"/>
    <property type="molecule type" value="Genomic_DNA"/>
</dbReference>
<dbReference type="OMA" id="LVWGSDE"/>
<reference evidence="3" key="2">
    <citation type="submission" date="2021-05" db="UniProtKB">
        <authorList>
            <consortium name="EnsemblPlants"/>
        </authorList>
    </citation>
    <scope>IDENTIFICATION</scope>
    <source>
        <strain evidence="3">subsp. malaccensis</strain>
    </source>
</reference>
<organism evidence="3 4">
    <name type="scientific">Musa acuminata subsp. malaccensis</name>
    <name type="common">Wild banana</name>
    <name type="synonym">Musa malaccensis</name>
    <dbReference type="NCBI Taxonomy" id="214687"/>
    <lineage>
        <taxon>Eukaryota</taxon>
        <taxon>Viridiplantae</taxon>
        <taxon>Streptophyta</taxon>
        <taxon>Embryophyta</taxon>
        <taxon>Tracheophyta</taxon>
        <taxon>Spermatophyta</taxon>
        <taxon>Magnoliopsida</taxon>
        <taxon>Liliopsida</taxon>
        <taxon>Zingiberales</taxon>
        <taxon>Musaceae</taxon>
        <taxon>Musa</taxon>
    </lineage>
</organism>
<dbReference type="EnsemblPlants" id="Ma11_t06400.1">
    <property type="protein sequence ID" value="Ma11_p06400.1"/>
    <property type="gene ID" value="Ma11_g06400"/>
</dbReference>
<keyword evidence="4" id="KW-1185">Reference proteome</keyword>
<dbReference type="OrthoDB" id="413520at2759"/>
<dbReference type="InterPro" id="IPR029063">
    <property type="entry name" value="SAM-dependent_MTases_sf"/>
</dbReference>
<name>A0A804L4W6_MUSAM</name>
<dbReference type="Pfam" id="PF10294">
    <property type="entry name" value="Methyltransf_16"/>
    <property type="match status" value="1"/>
</dbReference>
<dbReference type="PANTHER" id="PTHR14614:SF123">
    <property type="entry name" value="OS04G0645500 PROTEIN"/>
    <property type="match status" value="1"/>
</dbReference>
<dbReference type="Gramene" id="Ma11_t06400.1">
    <property type="protein sequence ID" value="Ma11_p06400.1"/>
    <property type="gene ID" value="Ma11_g06400"/>
</dbReference>
<gene>
    <name evidence="2" type="ORF">GSMUA_18960.1</name>
</gene>
<dbReference type="SUPFAM" id="SSF53335">
    <property type="entry name" value="S-adenosyl-L-methionine-dependent methyltransferases"/>
    <property type="match status" value="1"/>
</dbReference>
<feature type="region of interest" description="Disordered" evidence="1">
    <location>
        <begin position="1"/>
        <end position="22"/>
    </location>
</feature>
<protein>
    <submittedName>
        <fullName evidence="2">(wild Malaysian banana) hypothetical protein</fullName>
    </submittedName>
</protein>
<accession>A0A804L4W6</accession>
<dbReference type="Proteomes" id="UP000012960">
    <property type="component" value="Unplaced"/>
</dbReference>
<dbReference type="PANTHER" id="PTHR14614">
    <property type="entry name" value="HEPATOCELLULAR CARCINOMA-ASSOCIATED ANTIGEN"/>
    <property type="match status" value="1"/>
</dbReference>
<dbReference type="CDD" id="cd02440">
    <property type="entry name" value="AdoMet_MTases"/>
    <property type="match status" value="1"/>
</dbReference>
<dbReference type="InParanoid" id="A0A804L4W6"/>
<dbReference type="InterPro" id="IPR019410">
    <property type="entry name" value="Methyltransf_16"/>
</dbReference>
<sequence>MERGGKGGDTINQRIQQPEAEMGIREMEISGHKLIIHERDDSSDPSTGRALTGSWLWDAAIHLAEWMAADGGPHLAGATVLELGAGTGLPGLLAAAMGAARVVLTDVAPLLPGLRASAEANGLGSRVEVRELRWGSGEQAVAEADVVLMSDVFYDPEEMGGLASAMRAAWGESTTGWAASEVRPGVGECLEALRREGFEVVEVEERVRPLLRAEGETSVFAVYRIRRA</sequence>
<dbReference type="AlphaFoldDB" id="A0A804L4W6"/>
<proteinExistence type="predicted"/>
<reference evidence="2" key="1">
    <citation type="submission" date="2021-03" db="EMBL/GenBank/DDBJ databases">
        <authorList>
            <consortium name="Genoscope - CEA"/>
            <person name="William W."/>
        </authorList>
    </citation>
    <scope>NUCLEOTIDE SEQUENCE</scope>
    <source>
        <strain evidence="2">Doubled-haploid Pahang</strain>
    </source>
</reference>
<evidence type="ECO:0000313" key="3">
    <source>
        <dbReference type="EnsemblPlants" id="Ma11_p06400.1"/>
    </source>
</evidence>
<evidence type="ECO:0000313" key="2">
    <source>
        <dbReference type="EMBL" id="CAG1863732.1"/>
    </source>
</evidence>
<evidence type="ECO:0000256" key="1">
    <source>
        <dbReference type="SAM" id="MobiDB-lite"/>
    </source>
</evidence>
<dbReference type="Gene3D" id="3.40.50.150">
    <property type="entry name" value="Vaccinia Virus protein VP39"/>
    <property type="match status" value="1"/>
</dbReference>
<dbReference type="GO" id="GO:0008276">
    <property type="term" value="F:protein methyltransferase activity"/>
    <property type="evidence" value="ECO:0000318"/>
    <property type="project" value="GO_Central"/>
</dbReference>